<proteinExistence type="predicted"/>
<organism evidence="2 3">
    <name type="scientific">Amphimedon queenslandica</name>
    <name type="common">Sponge</name>
    <dbReference type="NCBI Taxonomy" id="400682"/>
    <lineage>
        <taxon>Eukaryota</taxon>
        <taxon>Metazoa</taxon>
        <taxon>Porifera</taxon>
        <taxon>Demospongiae</taxon>
        <taxon>Heteroscleromorpha</taxon>
        <taxon>Haplosclerida</taxon>
        <taxon>Niphatidae</taxon>
        <taxon>Amphimedon</taxon>
    </lineage>
</organism>
<dbReference type="EnsemblMetazoa" id="XM_019999466.1">
    <property type="protein sequence ID" value="XP_019855025.1"/>
    <property type="gene ID" value="LOC109583930"/>
</dbReference>
<protein>
    <submittedName>
        <fullName evidence="2">Uncharacterized protein</fullName>
    </submittedName>
</protein>
<dbReference type="KEGG" id="aqu:109583930"/>
<dbReference type="RefSeq" id="XP_019855025.1">
    <property type="nucleotide sequence ID" value="XM_019999466.1"/>
</dbReference>
<reference evidence="3" key="1">
    <citation type="journal article" date="2010" name="Nature">
        <title>The Amphimedon queenslandica genome and the evolution of animal complexity.</title>
        <authorList>
            <person name="Srivastava M."/>
            <person name="Simakov O."/>
            <person name="Chapman J."/>
            <person name="Fahey B."/>
            <person name="Gauthier M.E."/>
            <person name="Mitros T."/>
            <person name="Richards G.S."/>
            <person name="Conaco C."/>
            <person name="Dacre M."/>
            <person name="Hellsten U."/>
            <person name="Larroux C."/>
            <person name="Putnam N.H."/>
            <person name="Stanke M."/>
            <person name="Adamska M."/>
            <person name="Darling A."/>
            <person name="Degnan S.M."/>
            <person name="Oakley T.H."/>
            <person name="Plachetzki D.C."/>
            <person name="Zhai Y."/>
            <person name="Adamski M."/>
            <person name="Calcino A."/>
            <person name="Cummins S.F."/>
            <person name="Goodstein D.M."/>
            <person name="Harris C."/>
            <person name="Jackson D.J."/>
            <person name="Leys S.P."/>
            <person name="Shu S."/>
            <person name="Woodcroft B.J."/>
            <person name="Vervoort M."/>
            <person name="Kosik K.S."/>
            <person name="Manning G."/>
            <person name="Degnan B.M."/>
            <person name="Rokhsar D.S."/>
        </authorList>
    </citation>
    <scope>NUCLEOTIDE SEQUENCE [LARGE SCALE GENOMIC DNA]</scope>
</reference>
<feature type="chain" id="PRO_5042857246" evidence="1">
    <location>
        <begin position="22"/>
        <end position="103"/>
    </location>
</feature>
<feature type="signal peptide" evidence="1">
    <location>
        <begin position="1"/>
        <end position="21"/>
    </location>
</feature>
<dbReference type="GeneID" id="109583930"/>
<reference evidence="2" key="2">
    <citation type="submission" date="2024-06" db="UniProtKB">
        <authorList>
            <consortium name="EnsemblMetazoa"/>
        </authorList>
    </citation>
    <scope>IDENTIFICATION</scope>
</reference>
<dbReference type="AlphaFoldDB" id="A0AAN0JDC0"/>
<evidence type="ECO:0000313" key="2">
    <source>
        <dbReference type="EnsemblMetazoa" id="XP_019855025.1"/>
    </source>
</evidence>
<sequence length="103" mass="11534">MSRIISLYLLIVATLLQLGSTTDPVSALSDLKSGVRFLRGILNHGTRVTLLPSIKYLSPMLEILRLRADIEKDAAVHKVLVHLEDSICEEVEEKTREVAMQYS</sequence>
<evidence type="ECO:0000313" key="3">
    <source>
        <dbReference type="Proteomes" id="UP000007879"/>
    </source>
</evidence>
<evidence type="ECO:0000256" key="1">
    <source>
        <dbReference type="SAM" id="SignalP"/>
    </source>
</evidence>
<accession>A0AAN0JDC0</accession>
<keyword evidence="1" id="KW-0732">Signal</keyword>
<dbReference type="Proteomes" id="UP000007879">
    <property type="component" value="Unassembled WGS sequence"/>
</dbReference>
<name>A0AAN0JDC0_AMPQE</name>
<keyword evidence="3" id="KW-1185">Reference proteome</keyword>